<gene>
    <name evidence="1" type="ORF">CTOB1V02_LOCUS4181</name>
</gene>
<proteinExistence type="predicted"/>
<sequence>MAGLRLFLFLCVTTLAYGKEKILSTKEFKRAVYYPETYSHASIVEGRNITYNYCNATGPWYLPELGEVTISLDCESGCSPITDVAISTLALTHSFKADISIRLEKDDRYALIKLSQEGDGCGIDWNVSVDDDGEGGYLEDLCGTVMSPPSYIPLTSLSGGFQGIDGCGDWKLVIEDVFSGDDGEVTEVGITYQTTA</sequence>
<protein>
    <submittedName>
        <fullName evidence="1">Uncharacterized protein</fullName>
    </submittedName>
</protein>
<evidence type="ECO:0000313" key="1">
    <source>
        <dbReference type="EMBL" id="CAD7226258.1"/>
    </source>
</evidence>
<dbReference type="Gene3D" id="2.60.120.260">
    <property type="entry name" value="Galactose-binding domain-like"/>
    <property type="match status" value="1"/>
</dbReference>
<reference evidence="1" key="1">
    <citation type="submission" date="2020-11" db="EMBL/GenBank/DDBJ databases">
        <authorList>
            <person name="Tran Van P."/>
        </authorList>
    </citation>
    <scope>NUCLEOTIDE SEQUENCE</scope>
</reference>
<dbReference type="EMBL" id="OB660786">
    <property type="protein sequence ID" value="CAD7226258.1"/>
    <property type="molecule type" value="Genomic_DNA"/>
</dbReference>
<accession>A0A7R8ZJL6</accession>
<name>A0A7R8ZJL6_9CRUS</name>
<dbReference type="AlphaFoldDB" id="A0A7R8ZJL6"/>
<organism evidence="1">
    <name type="scientific">Cyprideis torosa</name>
    <dbReference type="NCBI Taxonomy" id="163714"/>
    <lineage>
        <taxon>Eukaryota</taxon>
        <taxon>Metazoa</taxon>
        <taxon>Ecdysozoa</taxon>
        <taxon>Arthropoda</taxon>
        <taxon>Crustacea</taxon>
        <taxon>Oligostraca</taxon>
        <taxon>Ostracoda</taxon>
        <taxon>Podocopa</taxon>
        <taxon>Podocopida</taxon>
        <taxon>Cytherocopina</taxon>
        <taxon>Cytheroidea</taxon>
        <taxon>Cytherideidae</taxon>
        <taxon>Cyprideis</taxon>
    </lineage>
</organism>